<evidence type="ECO:0000259" key="9">
    <source>
        <dbReference type="Pfam" id="PF19303"/>
    </source>
</evidence>
<feature type="domain" description="Methionyl/Leucyl tRNA synthetase" evidence="8">
    <location>
        <begin position="140"/>
        <end position="360"/>
    </location>
</feature>
<dbReference type="InterPro" id="IPR009080">
    <property type="entry name" value="tRNAsynth_Ia_anticodon-bd"/>
</dbReference>
<dbReference type="RefSeq" id="WP_032526217.1">
    <property type="nucleotide sequence ID" value="NZ_CP138951.1"/>
</dbReference>
<dbReference type="PRINTS" id="PR01041">
    <property type="entry name" value="TRNASYNTHMET"/>
</dbReference>
<evidence type="ECO:0000256" key="5">
    <source>
        <dbReference type="ARBA" id="ARBA00022917"/>
    </source>
</evidence>
<reference evidence="11" key="1">
    <citation type="journal article" date="2014" name="Sci. Data">
        <title>Genomes of diverse isolates of the marine cyanobacterium Prochlorococcus.</title>
        <authorList>
            <person name="Biller S."/>
            <person name="Berube P."/>
            <person name="Thompson J."/>
            <person name="Kelly L."/>
            <person name="Roggensack S."/>
            <person name="Awad L."/>
            <person name="Roache-Johnson K."/>
            <person name="Ding H."/>
            <person name="Giovannoni S.J."/>
            <person name="Moore L.R."/>
            <person name="Chisholm S.W."/>
        </authorList>
    </citation>
    <scope>NUCLEOTIDE SEQUENCE [LARGE SCALE GENOMIC DNA]</scope>
    <source>
        <strain evidence="11">MIT 9302</strain>
    </source>
</reference>
<accession>A0A0A2ACS2</accession>
<feature type="short sequence motif" description="'KMSKS' region" evidence="7">
    <location>
        <begin position="297"/>
        <end position="301"/>
    </location>
</feature>
<keyword evidence="3 7" id="KW-0547">Nucleotide-binding</keyword>
<comment type="cofactor">
    <cofactor evidence="7">
        <name>Zn(2+)</name>
        <dbReference type="ChEBI" id="CHEBI:29105"/>
    </cofactor>
    <text evidence="7">Binds 1 zinc ion per subunit.</text>
</comment>
<keyword evidence="5 7" id="KW-0648">Protein biosynthesis</keyword>
<dbReference type="CDD" id="cd07957">
    <property type="entry name" value="Anticodon_Ia_Met"/>
    <property type="match status" value="1"/>
</dbReference>
<evidence type="ECO:0000256" key="7">
    <source>
        <dbReference type="HAMAP-Rule" id="MF_01228"/>
    </source>
</evidence>
<dbReference type="Gene3D" id="2.170.220.10">
    <property type="match status" value="1"/>
</dbReference>
<keyword evidence="6 7" id="KW-0030">Aminoacyl-tRNA synthetase</keyword>
<feature type="binding site" evidence="7">
    <location>
        <position position="125"/>
    </location>
    <ligand>
        <name>Zn(2+)</name>
        <dbReference type="ChEBI" id="CHEBI:29105"/>
    </ligand>
</feature>
<evidence type="ECO:0000256" key="3">
    <source>
        <dbReference type="ARBA" id="ARBA00022741"/>
    </source>
</evidence>
<gene>
    <name evidence="7" type="primary">metG</name>
    <name evidence="10" type="ORF">EU96_0584</name>
</gene>
<sequence length="514" mass="59380">MSFIITTPLYYVNDKPHLGSVYTTIICDSIARYKRLVGEDVMFITGVDEHGLKIQRTANEKGIEPKSHCDEISKIFNINWKNWDISFDKFIRTSSKNHELVVNEFYERVKASDDIYMGIQKGWYCVGCEEFKDNPENSSTYKCPIHQKNLEWKNEENLFFRLSKYQKEIEKIINEPSFIEPIERRNEIINFVSRGLKDFSISRTNVSWGIPVPGYDNHTFYVWFDALLGYVSAISSDETDHSLEKSINGGWPANIHLIGKDILRFHAVYWPAMLISADMKVPKKVFGHGFLTREGQKMGKSLGNVLDPDLLLSKYGNDPVRWYLIKDISLGNDGDFQDKRFVDIINNDLANTIGNLLNRTSSMSRKWFDNKVPNNEKISSENKLENYAQIAVEKYIQNFDIYKLDLAANEVLSLAINTNLYLNDNQPWTLIKEKDNLPIVKEIIYNVLESTRIIGILLLPLLPELSSKINKQLGSIYREEVPWKQQLSWGLLASNSSLPKPTPIINKLEYDQHL</sequence>
<dbReference type="NCBIfam" id="NF008900">
    <property type="entry name" value="PRK12267.1"/>
    <property type="match status" value="1"/>
</dbReference>
<name>A0A0A2ACS2_PROMR</name>
<dbReference type="GO" id="GO:0046872">
    <property type="term" value="F:metal ion binding"/>
    <property type="evidence" value="ECO:0007669"/>
    <property type="project" value="UniProtKB-KW"/>
</dbReference>
<comment type="subunit">
    <text evidence="7">Monomer.</text>
</comment>
<dbReference type="InterPro" id="IPR023457">
    <property type="entry name" value="Met-tRNA_synth_2"/>
</dbReference>
<feature type="domain" description="Methionyl-tRNA synthetase anticodon-binding" evidence="9">
    <location>
        <begin position="378"/>
        <end position="509"/>
    </location>
</feature>
<proteinExistence type="inferred from homology"/>
<evidence type="ECO:0000256" key="4">
    <source>
        <dbReference type="ARBA" id="ARBA00022840"/>
    </source>
</evidence>
<comment type="subcellular location">
    <subcellularLocation>
        <location evidence="7">Cytoplasm</location>
    </subcellularLocation>
</comment>
<comment type="caution">
    <text evidence="7">Lacks conserved residue(s) required for the propagation of feature annotation.</text>
</comment>
<feature type="binding site" evidence="7">
    <location>
        <position position="128"/>
    </location>
    <ligand>
        <name>Zn(2+)</name>
        <dbReference type="ChEBI" id="CHEBI:29105"/>
    </ligand>
</feature>
<feature type="binding site" evidence="7">
    <location>
        <position position="146"/>
    </location>
    <ligand>
        <name>Zn(2+)</name>
        <dbReference type="ChEBI" id="CHEBI:29105"/>
    </ligand>
</feature>
<comment type="catalytic activity">
    <reaction evidence="7">
        <text>tRNA(Met) + L-methionine + ATP = L-methionyl-tRNA(Met) + AMP + diphosphate</text>
        <dbReference type="Rhea" id="RHEA:13481"/>
        <dbReference type="Rhea" id="RHEA-COMP:9667"/>
        <dbReference type="Rhea" id="RHEA-COMP:9698"/>
        <dbReference type="ChEBI" id="CHEBI:30616"/>
        <dbReference type="ChEBI" id="CHEBI:33019"/>
        <dbReference type="ChEBI" id="CHEBI:57844"/>
        <dbReference type="ChEBI" id="CHEBI:78442"/>
        <dbReference type="ChEBI" id="CHEBI:78530"/>
        <dbReference type="ChEBI" id="CHEBI:456215"/>
        <dbReference type="EC" id="6.1.1.10"/>
    </reaction>
</comment>
<dbReference type="CDD" id="cd00814">
    <property type="entry name" value="MetRS_core"/>
    <property type="match status" value="1"/>
</dbReference>
<dbReference type="Gene3D" id="3.40.50.620">
    <property type="entry name" value="HUPs"/>
    <property type="match status" value="1"/>
</dbReference>
<keyword evidence="2 7" id="KW-0436">Ligase</keyword>
<dbReference type="eggNOG" id="COG0143">
    <property type="taxonomic scope" value="Bacteria"/>
</dbReference>
<feature type="short sequence motif" description="'HIGH' region" evidence="7">
    <location>
        <begin position="10"/>
        <end position="20"/>
    </location>
</feature>
<dbReference type="PANTHER" id="PTHR43326">
    <property type="entry name" value="METHIONYL-TRNA SYNTHETASE"/>
    <property type="match status" value="1"/>
</dbReference>
<comment type="function">
    <text evidence="1 7">Is required not only for elongation of protein synthesis but also for the initiation of all mRNA translation through initiator tRNA(fMet) aminoacylation.</text>
</comment>
<comment type="caution">
    <text evidence="10">The sequence shown here is derived from an EMBL/GenBank/DDBJ whole genome shotgun (WGS) entry which is preliminary data.</text>
</comment>
<dbReference type="PANTHER" id="PTHR43326:SF1">
    <property type="entry name" value="METHIONINE--TRNA LIGASE, MITOCHONDRIAL"/>
    <property type="match status" value="1"/>
</dbReference>
<dbReference type="EC" id="6.1.1.10" evidence="7"/>
<dbReference type="EMBL" id="JNAM01000005">
    <property type="protein sequence ID" value="KGF98621.1"/>
    <property type="molecule type" value="Genomic_DNA"/>
</dbReference>
<dbReference type="InterPro" id="IPR033911">
    <property type="entry name" value="MetRS_core"/>
</dbReference>
<dbReference type="NCBIfam" id="TIGR00398">
    <property type="entry name" value="metG"/>
    <property type="match status" value="1"/>
</dbReference>
<protein>
    <recommendedName>
        <fullName evidence="7">Methionine--tRNA ligase</fullName>
        <ecNumber evidence="7">6.1.1.10</ecNumber>
    </recommendedName>
    <alternativeName>
        <fullName evidence="7">Methionyl-tRNA synthetase</fullName>
        <shortName evidence="7">MetRS</shortName>
    </alternativeName>
</protein>
<evidence type="ECO:0000256" key="6">
    <source>
        <dbReference type="ARBA" id="ARBA00023146"/>
    </source>
</evidence>
<comment type="similarity">
    <text evidence="7">Belongs to the class-I aminoacyl-tRNA synthetase family. MetG type 2A subfamily.</text>
</comment>
<evidence type="ECO:0000256" key="1">
    <source>
        <dbReference type="ARBA" id="ARBA00003314"/>
    </source>
</evidence>
<dbReference type="Proteomes" id="UP000030445">
    <property type="component" value="Unassembled WGS sequence"/>
</dbReference>
<dbReference type="HAMAP" id="MF_01228">
    <property type="entry name" value="Met_tRNA_synth_type2"/>
    <property type="match status" value="1"/>
</dbReference>
<dbReference type="Gene3D" id="1.10.730.10">
    <property type="entry name" value="Isoleucyl-tRNA Synthetase, Domain 1"/>
    <property type="match status" value="1"/>
</dbReference>
<dbReference type="InterPro" id="IPR015413">
    <property type="entry name" value="Methionyl/Leucyl_tRNA_Synth"/>
</dbReference>
<evidence type="ECO:0000256" key="2">
    <source>
        <dbReference type="ARBA" id="ARBA00022598"/>
    </source>
</evidence>
<dbReference type="GO" id="GO:0006431">
    <property type="term" value="P:methionyl-tRNA aminoacylation"/>
    <property type="evidence" value="ECO:0007669"/>
    <property type="project" value="UniProtKB-UniRule"/>
</dbReference>
<keyword evidence="7" id="KW-0862">Zinc</keyword>
<dbReference type="GO" id="GO:0005737">
    <property type="term" value="C:cytoplasm"/>
    <property type="evidence" value="ECO:0007669"/>
    <property type="project" value="UniProtKB-SubCell"/>
</dbReference>
<keyword evidence="4 7" id="KW-0067">ATP-binding</keyword>
<dbReference type="STRING" id="74545.EU96_0584"/>
<evidence type="ECO:0000313" key="11">
    <source>
        <dbReference type="Proteomes" id="UP000030445"/>
    </source>
</evidence>
<evidence type="ECO:0000259" key="8">
    <source>
        <dbReference type="Pfam" id="PF09334"/>
    </source>
</evidence>
<dbReference type="GO" id="GO:0004825">
    <property type="term" value="F:methionine-tRNA ligase activity"/>
    <property type="evidence" value="ECO:0007669"/>
    <property type="project" value="UniProtKB-UniRule"/>
</dbReference>
<dbReference type="Pfam" id="PF09334">
    <property type="entry name" value="tRNA-synt_1g"/>
    <property type="match status" value="1"/>
</dbReference>
<dbReference type="SUPFAM" id="SSF47323">
    <property type="entry name" value="Anticodon-binding domain of a subclass of class I aminoacyl-tRNA synthetases"/>
    <property type="match status" value="1"/>
</dbReference>
<organism evidence="10 11">
    <name type="scientific">Prochlorococcus marinus str. MIT 9302</name>
    <dbReference type="NCBI Taxonomy" id="74545"/>
    <lineage>
        <taxon>Bacteria</taxon>
        <taxon>Bacillati</taxon>
        <taxon>Cyanobacteriota</taxon>
        <taxon>Cyanophyceae</taxon>
        <taxon>Synechococcales</taxon>
        <taxon>Prochlorococcaceae</taxon>
        <taxon>Prochlorococcus</taxon>
    </lineage>
</organism>
<dbReference type="OrthoDB" id="9810191at2"/>
<dbReference type="GO" id="GO:0005524">
    <property type="term" value="F:ATP binding"/>
    <property type="evidence" value="ECO:0007669"/>
    <property type="project" value="UniProtKB-UniRule"/>
</dbReference>
<keyword evidence="7" id="KW-0479">Metal-binding</keyword>
<dbReference type="AlphaFoldDB" id="A0A0A2ACS2"/>
<evidence type="ECO:0000313" key="10">
    <source>
        <dbReference type="EMBL" id="KGF98621.1"/>
    </source>
</evidence>
<dbReference type="InterPro" id="IPR014758">
    <property type="entry name" value="Met-tRNA_synth"/>
</dbReference>
<dbReference type="InterPro" id="IPR041872">
    <property type="entry name" value="Anticodon_Met"/>
</dbReference>
<keyword evidence="7" id="KW-0963">Cytoplasm</keyword>
<dbReference type="Pfam" id="PF19303">
    <property type="entry name" value="Anticodon_3"/>
    <property type="match status" value="1"/>
</dbReference>
<dbReference type="SUPFAM" id="SSF52374">
    <property type="entry name" value="Nucleotidylyl transferase"/>
    <property type="match status" value="1"/>
</dbReference>
<dbReference type="InterPro" id="IPR014729">
    <property type="entry name" value="Rossmann-like_a/b/a_fold"/>
</dbReference>
<feature type="binding site" evidence="7">
    <location>
        <position position="143"/>
    </location>
    <ligand>
        <name>Zn(2+)</name>
        <dbReference type="ChEBI" id="CHEBI:29105"/>
    </ligand>
</feature>